<gene>
    <name evidence="1" type="ORF">F1609_33685</name>
</gene>
<comment type="caution">
    <text evidence="1">The sequence shown here is derived from an EMBL/GenBank/DDBJ whole genome shotgun (WGS) entry which is preliminary data.</text>
</comment>
<sequence length="117" mass="12944">MSMHHRSFDLVDEKGGRDLFALPDSAHNIARSVGQMGANGDRIAIAYNQRQLTERVEDSAGRGYLPTLEDQQDYPRLRSIAMRPAEPDSDTELLLAYEYDASSNLGRVSNGKGTGIF</sequence>
<keyword evidence="2" id="KW-1185">Reference proteome</keyword>
<dbReference type="Proteomes" id="UP000819052">
    <property type="component" value="Unassembled WGS sequence"/>
</dbReference>
<dbReference type="RefSeq" id="WP_167082322.1">
    <property type="nucleotide sequence ID" value="NZ_VVIW01000062.1"/>
</dbReference>
<accession>A0ABX0MJM8</accession>
<evidence type="ECO:0000313" key="2">
    <source>
        <dbReference type="Proteomes" id="UP000819052"/>
    </source>
</evidence>
<organism evidence="1 2">
    <name type="scientific">Massilia aquatica</name>
    <dbReference type="NCBI Taxonomy" id="2609000"/>
    <lineage>
        <taxon>Bacteria</taxon>
        <taxon>Pseudomonadati</taxon>
        <taxon>Pseudomonadota</taxon>
        <taxon>Betaproteobacteria</taxon>
        <taxon>Burkholderiales</taxon>
        <taxon>Oxalobacteraceae</taxon>
        <taxon>Telluria group</taxon>
        <taxon>Massilia</taxon>
    </lineage>
</organism>
<protein>
    <recommendedName>
        <fullName evidence="3">RHS repeat-associated core domain-containing protein</fullName>
    </recommendedName>
</protein>
<evidence type="ECO:0008006" key="3">
    <source>
        <dbReference type="Google" id="ProtNLM"/>
    </source>
</evidence>
<name>A0ABX0MJM8_9BURK</name>
<proteinExistence type="predicted"/>
<dbReference type="EMBL" id="VVIW01000062">
    <property type="protein sequence ID" value="NHZ45055.1"/>
    <property type="molecule type" value="Genomic_DNA"/>
</dbReference>
<reference evidence="1 2" key="1">
    <citation type="submission" date="2019-09" db="EMBL/GenBank/DDBJ databases">
        <title>Taxonomy of Antarctic Massilia spp.: description of Massilia rubra sp. nov., Massilia aquatica sp. nov., Massilia mucilaginosa sp. nov., Massilia frigida sp. nov. isolated from streams, lakes and regoliths.</title>
        <authorList>
            <person name="Holochova P."/>
            <person name="Sedlacek I."/>
            <person name="Kralova S."/>
            <person name="Maslanova I."/>
            <person name="Busse H.-J."/>
            <person name="Stankova E."/>
            <person name="Vrbovska V."/>
            <person name="Kovarovic V."/>
            <person name="Bartak M."/>
            <person name="Svec P."/>
            <person name="Pantucek R."/>
        </authorList>
    </citation>
    <scope>NUCLEOTIDE SEQUENCE [LARGE SCALE GENOMIC DNA]</scope>
    <source>
        <strain evidence="1 2">CCM 8693</strain>
    </source>
</reference>
<evidence type="ECO:0000313" key="1">
    <source>
        <dbReference type="EMBL" id="NHZ45055.1"/>
    </source>
</evidence>